<comment type="similarity">
    <text evidence="2 4">Belongs to the thiolase-like superfamily. Beta-ketoacyl-ACP synthases family.</text>
</comment>
<dbReference type="Pfam" id="PF00109">
    <property type="entry name" value="ketoacyl-synt"/>
    <property type="match status" value="1"/>
</dbReference>
<dbReference type="GO" id="GO:0004315">
    <property type="term" value="F:3-oxoacyl-[acyl-carrier-protein] synthase activity"/>
    <property type="evidence" value="ECO:0007669"/>
    <property type="project" value="InterPro"/>
</dbReference>
<protein>
    <submittedName>
        <fullName evidence="6">3-oxoacyl-ACP synthase</fullName>
    </submittedName>
</protein>
<evidence type="ECO:0000256" key="1">
    <source>
        <dbReference type="ARBA" id="ARBA00004796"/>
    </source>
</evidence>
<name>A0A7K1V493_9NOCA</name>
<evidence type="ECO:0000256" key="3">
    <source>
        <dbReference type="ARBA" id="ARBA00022679"/>
    </source>
</evidence>
<evidence type="ECO:0000256" key="2">
    <source>
        <dbReference type="ARBA" id="ARBA00008467"/>
    </source>
</evidence>
<organism evidence="6 7">
    <name type="scientific">Nocardia terrae</name>
    <dbReference type="NCBI Taxonomy" id="2675851"/>
    <lineage>
        <taxon>Bacteria</taxon>
        <taxon>Bacillati</taxon>
        <taxon>Actinomycetota</taxon>
        <taxon>Actinomycetes</taxon>
        <taxon>Mycobacteriales</taxon>
        <taxon>Nocardiaceae</taxon>
        <taxon>Nocardia</taxon>
    </lineage>
</organism>
<dbReference type="InterPro" id="IPR020841">
    <property type="entry name" value="PKS_Beta-ketoAc_synthase_dom"/>
</dbReference>
<keyword evidence="3 4" id="KW-0808">Transferase</keyword>
<comment type="caution">
    <text evidence="6">The sequence shown here is derived from an EMBL/GenBank/DDBJ whole genome shotgun (WGS) entry which is preliminary data.</text>
</comment>
<dbReference type="Pfam" id="PF02801">
    <property type="entry name" value="Ketoacyl-synt_C"/>
    <property type="match status" value="1"/>
</dbReference>
<dbReference type="InterPro" id="IPR000794">
    <property type="entry name" value="Beta-ketoacyl_synthase"/>
</dbReference>
<dbReference type="PANTHER" id="PTHR11712:SF347">
    <property type="entry name" value="BETA KETOACYL-ACYL CARRIER PROTEIN SYNTHASE"/>
    <property type="match status" value="1"/>
</dbReference>
<dbReference type="AlphaFoldDB" id="A0A7K1V493"/>
<comment type="pathway">
    <text evidence="1">Lipid metabolism; mycolic acid biosynthesis.</text>
</comment>
<feature type="domain" description="Ketosynthase family 3 (KS3)" evidence="5">
    <location>
        <begin position="7"/>
        <end position="410"/>
    </location>
</feature>
<reference evidence="6 7" key="1">
    <citation type="submission" date="2019-12" db="EMBL/GenBank/DDBJ databases">
        <title>Nocardia sp. nov. ET3-3 isolated from soil.</title>
        <authorList>
            <person name="Kanchanasin P."/>
            <person name="Tanasupawat S."/>
            <person name="Yuki M."/>
            <person name="Kudo T."/>
        </authorList>
    </citation>
    <scope>NUCLEOTIDE SEQUENCE [LARGE SCALE GENOMIC DNA]</scope>
    <source>
        <strain evidence="6 7">ET3-3</strain>
    </source>
</reference>
<dbReference type="Gene3D" id="3.40.47.10">
    <property type="match status" value="2"/>
</dbReference>
<keyword evidence="7" id="KW-1185">Reference proteome</keyword>
<dbReference type="InterPro" id="IPR016039">
    <property type="entry name" value="Thiolase-like"/>
</dbReference>
<dbReference type="Proteomes" id="UP000466794">
    <property type="component" value="Unassembled WGS sequence"/>
</dbReference>
<accession>A0A7K1V493</accession>
<dbReference type="SMART" id="SM00825">
    <property type="entry name" value="PKS_KS"/>
    <property type="match status" value="1"/>
</dbReference>
<evidence type="ECO:0000256" key="4">
    <source>
        <dbReference type="RuleBase" id="RU003694"/>
    </source>
</evidence>
<gene>
    <name evidence="6" type="ORF">GPX89_29225</name>
</gene>
<dbReference type="EMBL" id="WRPP01000006">
    <property type="protein sequence ID" value="MVU81311.1"/>
    <property type="molecule type" value="Genomic_DNA"/>
</dbReference>
<dbReference type="PROSITE" id="PS52004">
    <property type="entry name" value="KS3_2"/>
    <property type="match status" value="1"/>
</dbReference>
<dbReference type="PANTHER" id="PTHR11712">
    <property type="entry name" value="POLYKETIDE SYNTHASE-RELATED"/>
    <property type="match status" value="1"/>
</dbReference>
<evidence type="ECO:0000313" key="6">
    <source>
        <dbReference type="EMBL" id="MVU81311.1"/>
    </source>
</evidence>
<dbReference type="InterPro" id="IPR014030">
    <property type="entry name" value="Ketoacyl_synth_N"/>
</dbReference>
<dbReference type="InterPro" id="IPR014031">
    <property type="entry name" value="Ketoacyl_synth_C"/>
</dbReference>
<sequence>MARPIVRESAQVTGLGVVSAAGSDLETFWGAILSGRPTTTVVPALHDSMIRLGHAVPDGDLDDTVDISVRSRADRFIQLAIAAARKAFEDAGLSEDEVSDLRTAVVIGNSLGGVSTMEVLDRTVRDEGERFVSPLTLPAAINNMAAGYIAMELGCHGPAYVVSTACASSTDALGLAMKLIRSGECDLVIAGGTEAALTAPVTAAFHRMGAIDRSVRAPGGGSRAFASDRSGFTLGEAAAILVVESATSAARRGARTYAEITGYAATNDAYHVTSPEPEGQWYRQAIVGAVADAGIGLHQLDYWNLHGTGTVMNDAVETKVVNSLVGEKVPVSTTKPVTGHCLGAAGAVEAVVALLSILHEAIPPNGNGLDLDPALNPIDLVTIPRTGRVNYAMSSSLGFGGHNAAVVFAKTERTRP</sequence>
<dbReference type="InterPro" id="IPR018201">
    <property type="entry name" value="Ketoacyl_synth_AS"/>
</dbReference>
<proteinExistence type="inferred from homology"/>
<evidence type="ECO:0000259" key="5">
    <source>
        <dbReference type="PROSITE" id="PS52004"/>
    </source>
</evidence>
<dbReference type="RefSeq" id="WP_157390909.1">
    <property type="nucleotide sequence ID" value="NZ_WRPP01000006.1"/>
</dbReference>
<dbReference type="GO" id="GO:0006633">
    <property type="term" value="P:fatty acid biosynthetic process"/>
    <property type="evidence" value="ECO:0007669"/>
    <property type="project" value="InterPro"/>
</dbReference>
<dbReference type="PROSITE" id="PS00606">
    <property type="entry name" value="KS3_1"/>
    <property type="match status" value="1"/>
</dbReference>
<dbReference type="CDD" id="cd00834">
    <property type="entry name" value="KAS_I_II"/>
    <property type="match status" value="1"/>
</dbReference>
<dbReference type="SUPFAM" id="SSF53901">
    <property type="entry name" value="Thiolase-like"/>
    <property type="match status" value="1"/>
</dbReference>
<evidence type="ECO:0000313" key="7">
    <source>
        <dbReference type="Proteomes" id="UP000466794"/>
    </source>
</evidence>
<dbReference type="UniPathway" id="UPA00915"/>